<dbReference type="RefSeq" id="XP_016233316.1">
    <property type="nucleotide sequence ID" value="XM_016382613.1"/>
</dbReference>
<name>A0A0D2B3A9_9EURO</name>
<dbReference type="VEuPathDB" id="FungiDB:PV08_08287"/>
<dbReference type="AlphaFoldDB" id="A0A0D2B3A9"/>
<evidence type="ECO:0000256" key="1">
    <source>
        <dbReference type="SAM" id="SignalP"/>
    </source>
</evidence>
<keyword evidence="1" id="KW-0732">Signal</keyword>
<dbReference type="Proteomes" id="UP000053328">
    <property type="component" value="Unassembled WGS sequence"/>
</dbReference>
<dbReference type="GeneID" id="27335370"/>
<proteinExistence type="predicted"/>
<feature type="signal peptide" evidence="1">
    <location>
        <begin position="1"/>
        <end position="23"/>
    </location>
</feature>
<reference evidence="2 3" key="1">
    <citation type="submission" date="2015-01" db="EMBL/GenBank/DDBJ databases">
        <title>The Genome Sequence of Exophiala spinifera CBS89968.</title>
        <authorList>
            <consortium name="The Broad Institute Genomics Platform"/>
            <person name="Cuomo C."/>
            <person name="de Hoog S."/>
            <person name="Gorbushina A."/>
            <person name="Stielow B."/>
            <person name="Teixiera M."/>
            <person name="Abouelleil A."/>
            <person name="Chapman S.B."/>
            <person name="Priest M."/>
            <person name="Young S.K."/>
            <person name="Wortman J."/>
            <person name="Nusbaum C."/>
            <person name="Birren B."/>
        </authorList>
    </citation>
    <scope>NUCLEOTIDE SEQUENCE [LARGE SCALE GENOMIC DNA]</scope>
    <source>
        <strain evidence="2 3">CBS 89968</strain>
    </source>
</reference>
<organism evidence="2 3">
    <name type="scientific">Exophiala spinifera</name>
    <dbReference type="NCBI Taxonomy" id="91928"/>
    <lineage>
        <taxon>Eukaryota</taxon>
        <taxon>Fungi</taxon>
        <taxon>Dikarya</taxon>
        <taxon>Ascomycota</taxon>
        <taxon>Pezizomycotina</taxon>
        <taxon>Eurotiomycetes</taxon>
        <taxon>Chaetothyriomycetidae</taxon>
        <taxon>Chaetothyriales</taxon>
        <taxon>Herpotrichiellaceae</taxon>
        <taxon>Exophiala</taxon>
    </lineage>
</organism>
<dbReference type="EMBL" id="KN847497">
    <property type="protein sequence ID" value="KIW13100.1"/>
    <property type="molecule type" value="Genomic_DNA"/>
</dbReference>
<accession>A0A0D2B3A9</accession>
<dbReference type="HOGENOM" id="CLU_1343260_0_0_1"/>
<protein>
    <submittedName>
        <fullName evidence="2">Uncharacterized protein</fullName>
    </submittedName>
</protein>
<keyword evidence="3" id="KW-1185">Reference proteome</keyword>
<evidence type="ECO:0000313" key="3">
    <source>
        <dbReference type="Proteomes" id="UP000053328"/>
    </source>
</evidence>
<gene>
    <name evidence="2" type="ORF">PV08_08287</name>
</gene>
<dbReference type="OrthoDB" id="5429002at2759"/>
<feature type="chain" id="PRO_5002249427" evidence="1">
    <location>
        <begin position="24"/>
        <end position="173"/>
    </location>
</feature>
<sequence length="173" mass="16871">MRSFVSLSFSFAILSSLSAVITASPAPLPQGSEANTTTTASYENPFTVYTTETNSLGVITGMPSVVTSQPSVVTSQPVSPTLPSYSGYVYANSTAATSSVGTETETATSAAGQSTTGLTGSVPLSTTTTLATSAGGSSSASATFAAATGGAVSNKVAGAGIGLVIMGLGFSLL</sequence>
<evidence type="ECO:0000313" key="2">
    <source>
        <dbReference type="EMBL" id="KIW13100.1"/>
    </source>
</evidence>